<proteinExistence type="inferred from homology"/>
<evidence type="ECO:0000313" key="9">
    <source>
        <dbReference type="Proteomes" id="UP000295830"/>
    </source>
</evidence>
<comment type="similarity">
    <text evidence="2">Belongs to the DoxX family.</text>
</comment>
<evidence type="ECO:0000256" key="2">
    <source>
        <dbReference type="ARBA" id="ARBA00006679"/>
    </source>
</evidence>
<dbReference type="Proteomes" id="UP000295830">
    <property type="component" value="Unassembled WGS sequence"/>
</dbReference>
<keyword evidence="9" id="KW-1185">Reference proteome</keyword>
<dbReference type="PANTHER" id="PTHR33452:SF1">
    <property type="entry name" value="INNER MEMBRANE PROTEIN YPHA-RELATED"/>
    <property type="match status" value="1"/>
</dbReference>
<dbReference type="EMBL" id="SOAX01000001">
    <property type="protein sequence ID" value="TDT44100.1"/>
    <property type="molecule type" value="Genomic_DNA"/>
</dbReference>
<keyword evidence="3" id="KW-1003">Cell membrane</keyword>
<keyword evidence="5 7" id="KW-1133">Transmembrane helix</keyword>
<dbReference type="GO" id="GO:0005886">
    <property type="term" value="C:plasma membrane"/>
    <property type="evidence" value="ECO:0007669"/>
    <property type="project" value="UniProtKB-SubCell"/>
</dbReference>
<name>A0A4R7JZX0_9GAMM</name>
<dbReference type="Pfam" id="PF07681">
    <property type="entry name" value="DoxX"/>
    <property type="match status" value="1"/>
</dbReference>
<evidence type="ECO:0000256" key="7">
    <source>
        <dbReference type="SAM" id="Phobius"/>
    </source>
</evidence>
<comment type="subcellular location">
    <subcellularLocation>
        <location evidence="1">Cell membrane</location>
        <topology evidence="1">Multi-pass membrane protein</topology>
    </subcellularLocation>
</comment>
<evidence type="ECO:0000256" key="3">
    <source>
        <dbReference type="ARBA" id="ARBA00022475"/>
    </source>
</evidence>
<evidence type="ECO:0000256" key="4">
    <source>
        <dbReference type="ARBA" id="ARBA00022692"/>
    </source>
</evidence>
<reference evidence="8 9" key="1">
    <citation type="submission" date="2019-03" db="EMBL/GenBank/DDBJ databases">
        <title>Genomic Encyclopedia of Type Strains, Phase IV (KMG-IV): sequencing the most valuable type-strain genomes for metagenomic binning, comparative biology and taxonomic classification.</title>
        <authorList>
            <person name="Goeker M."/>
        </authorList>
    </citation>
    <scope>NUCLEOTIDE SEQUENCE [LARGE SCALE GENOMIC DNA]</scope>
    <source>
        <strain evidence="8 9">DSM 15505</strain>
    </source>
</reference>
<dbReference type="RefSeq" id="WP_424955213.1">
    <property type="nucleotide sequence ID" value="NZ_SOAX01000001.1"/>
</dbReference>
<dbReference type="InterPro" id="IPR032808">
    <property type="entry name" value="DoxX"/>
</dbReference>
<feature type="transmembrane region" description="Helical" evidence="7">
    <location>
        <begin position="71"/>
        <end position="89"/>
    </location>
</feature>
<evidence type="ECO:0000313" key="8">
    <source>
        <dbReference type="EMBL" id="TDT44100.1"/>
    </source>
</evidence>
<evidence type="ECO:0000256" key="5">
    <source>
        <dbReference type="ARBA" id="ARBA00022989"/>
    </source>
</evidence>
<accession>A0A4R7JZX0</accession>
<evidence type="ECO:0000256" key="1">
    <source>
        <dbReference type="ARBA" id="ARBA00004651"/>
    </source>
</evidence>
<dbReference type="InterPro" id="IPR051907">
    <property type="entry name" value="DoxX-like_oxidoreductase"/>
</dbReference>
<gene>
    <name evidence="8" type="ORF">DES49_0199</name>
</gene>
<feature type="transmembrane region" description="Helical" evidence="7">
    <location>
        <begin position="44"/>
        <end position="64"/>
    </location>
</feature>
<sequence length="128" mass="13761">MLNQPDTGRLLLRLGLGFLVLLHGIGKLINGIGPIEDLLAAHGLPVMLAWGVLVGEILAPLMLILGLHTRVAATLICVNMLFALMLAHQHELLALKANGGWAIELPMLFLLNGIVIVLLGPGRFRMHS</sequence>
<protein>
    <submittedName>
        <fullName evidence="8">Putative oxidoreductase</fullName>
    </submittedName>
</protein>
<evidence type="ECO:0000256" key="6">
    <source>
        <dbReference type="ARBA" id="ARBA00023136"/>
    </source>
</evidence>
<dbReference type="PANTHER" id="PTHR33452">
    <property type="entry name" value="OXIDOREDUCTASE CATD-RELATED"/>
    <property type="match status" value="1"/>
</dbReference>
<feature type="transmembrane region" description="Helical" evidence="7">
    <location>
        <begin position="101"/>
        <end position="120"/>
    </location>
</feature>
<comment type="caution">
    <text evidence="8">The sequence shown here is derived from an EMBL/GenBank/DDBJ whole genome shotgun (WGS) entry which is preliminary data.</text>
</comment>
<dbReference type="AlphaFoldDB" id="A0A4R7JZX0"/>
<keyword evidence="6 7" id="KW-0472">Membrane</keyword>
<keyword evidence="4 7" id="KW-0812">Transmembrane</keyword>
<feature type="transmembrane region" description="Helical" evidence="7">
    <location>
        <begin position="12"/>
        <end position="32"/>
    </location>
</feature>
<organism evidence="8 9">
    <name type="scientific">Halospina denitrificans</name>
    <dbReference type="NCBI Taxonomy" id="332522"/>
    <lineage>
        <taxon>Bacteria</taxon>
        <taxon>Pseudomonadati</taxon>
        <taxon>Pseudomonadota</taxon>
        <taxon>Gammaproteobacteria</taxon>
        <taxon>Halospina</taxon>
    </lineage>
</organism>